<feature type="domain" description="Methyl-accepting transducer" evidence="10">
    <location>
        <begin position="324"/>
        <end position="581"/>
    </location>
</feature>
<dbReference type="InterPro" id="IPR029095">
    <property type="entry name" value="NarX-like_N"/>
</dbReference>
<evidence type="ECO:0000256" key="8">
    <source>
        <dbReference type="SAM" id="Coils"/>
    </source>
</evidence>
<dbReference type="HOGENOM" id="CLU_000445_107_18_2"/>
<dbReference type="Gene3D" id="1.10.287.950">
    <property type="entry name" value="Methyl-accepting chemotaxis protein"/>
    <property type="match status" value="1"/>
</dbReference>
<dbReference type="GeneID" id="8512583"/>
<dbReference type="eggNOG" id="arCOG02320">
    <property type="taxonomic scope" value="Archaea"/>
</dbReference>
<keyword evidence="4 9" id="KW-0472">Membrane</keyword>
<comment type="similarity">
    <text evidence="6">Belongs to the methyl-accepting chemotaxis (MCP) protein family.</text>
</comment>
<dbReference type="KEGG" id="mvu:Metvu_0255"/>
<dbReference type="OrthoDB" id="8523at2157"/>
<evidence type="ECO:0000256" key="1">
    <source>
        <dbReference type="ARBA" id="ARBA00004141"/>
    </source>
</evidence>
<evidence type="ECO:0000259" key="11">
    <source>
        <dbReference type="PROSITE" id="PS50885"/>
    </source>
</evidence>
<dbReference type="GO" id="GO:0016020">
    <property type="term" value="C:membrane"/>
    <property type="evidence" value="ECO:0007669"/>
    <property type="project" value="UniProtKB-SubCell"/>
</dbReference>
<dbReference type="Proteomes" id="UP000002063">
    <property type="component" value="Chromosome"/>
</dbReference>
<feature type="transmembrane region" description="Helical" evidence="9">
    <location>
        <begin position="169"/>
        <end position="192"/>
    </location>
</feature>
<evidence type="ECO:0000256" key="6">
    <source>
        <dbReference type="ARBA" id="ARBA00029447"/>
    </source>
</evidence>
<evidence type="ECO:0000256" key="4">
    <source>
        <dbReference type="ARBA" id="ARBA00023136"/>
    </source>
</evidence>
<accession>C9REX0</accession>
<evidence type="ECO:0000256" key="2">
    <source>
        <dbReference type="ARBA" id="ARBA00022692"/>
    </source>
</evidence>
<dbReference type="PROSITE" id="PS50111">
    <property type="entry name" value="CHEMOTAXIS_TRANSDUC_2"/>
    <property type="match status" value="1"/>
</dbReference>
<feature type="coiled-coil region" evidence="8">
    <location>
        <begin position="521"/>
        <end position="559"/>
    </location>
</feature>
<feature type="domain" description="HAMP" evidence="11">
    <location>
        <begin position="254"/>
        <end position="305"/>
    </location>
</feature>
<dbReference type="SUPFAM" id="SSF58104">
    <property type="entry name" value="Methyl-accepting chemotaxis protein (MCP) signaling domain"/>
    <property type="match status" value="1"/>
</dbReference>
<feature type="domain" description="HAMP" evidence="11">
    <location>
        <begin position="194"/>
        <end position="247"/>
    </location>
</feature>
<dbReference type="SMART" id="SM00304">
    <property type="entry name" value="HAMP"/>
    <property type="match status" value="3"/>
</dbReference>
<name>C9REX0_METVM</name>
<dbReference type="CDD" id="cd06225">
    <property type="entry name" value="HAMP"/>
    <property type="match status" value="1"/>
</dbReference>
<feature type="coiled-coil region" evidence="8">
    <location>
        <begin position="290"/>
        <end position="341"/>
    </location>
</feature>
<evidence type="ECO:0000256" key="9">
    <source>
        <dbReference type="SAM" id="Phobius"/>
    </source>
</evidence>
<dbReference type="PROSITE" id="PS50885">
    <property type="entry name" value="HAMP"/>
    <property type="match status" value="2"/>
</dbReference>
<comment type="subcellular location">
    <subcellularLocation>
        <location evidence="1">Membrane</location>
        <topology evidence="1">Multi-pass membrane protein</topology>
    </subcellularLocation>
</comment>
<reference evidence="12" key="1">
    <citation type="submission" date="2009-10" db="EMBL/GenBank/DDBJ databases">
        <title>Complete sequence of chromosome of Methanocaldococcus vulcanius M7.</title>
        <authorList>
            <consortium name="US DOE Joint Genome Institute"/>
            <person name="Lucas S."/>
            <person name="Copeland A."/>
            <person name="Lapidus A."/>
            <person name="Glavina del Rio T."/>
            <person name="Dalin E."/>
            <person name="Tice H."/>
            <person name="Bruce D."/>
            <person name="Goodwin L."/>
            <person name="Pitluck S."/>
            <person name="Lcollab F.I."/>
            <person name="Brettin T."/>
            <person name="Detter J.C."/>
            <person name="Han C."/>
            <person name="Tapia R."/>
            <person name="Kuske C.R."/>
            <person name="Schmutz J."/>
            <person name="Larimer F."/>
            <person name="Land M."/>
            <person name="Hauser L."/>
            <person name="Kyrpides N."/>
            <person name="Ovchinikova G."/>
            <person name="Sieprawska-Lupa M."/>
            <person name="Whitman W.B."/>
            <person name="Woyke T."/>
        </authorList>
    </citation>
    <scope>NUCLEOTIDE SEQUENCE [LARGE SCALE GENOMIC DNA]</scope>
    <source>
        <strain evidence="12">M7</strain>
    </source>
</reference>
<evidence type="ECO:0000313" key="13">
    <source>
        <dbReference type="Proteomes" id="UP000002063"/>
    </source>
</evidence>
<dbReference type="Pfam" id="PF00015">
    <property type="entry name" value="MCPsignal"/>
    <property type="match status" value="1"/>
</dbReference>
<evidence type="ECO:0000259" key="10">
    <source>
        <dbReference type="PROSITE" id="PS50111"/>
    </source>
</evidence>
<dbReference type="InterPro" id="IPR003660">
    <property type="entry name" value="HAMP_dom"/>
</dbReference>
<sequence length="610" mass="67956">MKNLSVRTKILSILSILIIIIVGLSLTVVYVHQSMKNDGKIINIAGKQRMLIQKMTKEAFMVASGDEKYRKTLNETAKLFDTTLNNLIYGNKELGIPPAPDEVKQQLLKVKEMWEPFYKNIQIICTKNPDDPQFKEALSYLEKHNMELLTEMNNAVMLYQKIYDDKIQFVNDLAIGSTILGIVLGILSIIVVNRTILTPLKELERISSKLANREYDVKPKVKFSNDEIGKIYRNIEKVLQNLKEDMEMQIKEKEKIKKIFETITDVMRQVANGNLSVRLKEENGEEVEIYKLINNALDNLANMIKELKEKVSEVNKEIHNVEEELNRAREISDQVADATNQVATAATDQSTKLQDITQELEEVTTIAKGVYDSAIGGVEAITNVEESSQVGLEKVEHAIETMQRIANVIDELGKAIQELGEESKKINEITVLIKDIAEQTGLLALNASIEAARAGEAGRGFAVVASEIKSLAEEIGKSVDDINRTISEIQEKINKTIDLGLTGKDEVDRGVVAIDEVNNAFLKIKEAVDKAMEKIEEIKEDAQKAVDNIQAALRDVQDVASISEEFAATAEELTASTEELNGVIEEIGKAAEKVAKIADNLAKSASKFKV</sequence>
<evidence type="ECO:0000313" key="12">
    <source>
        <dbReference type="EMBL" id="ACX72122.1"/>
    </source>
</evidence>
<evidence type="ECO:0000256" key="7">
    <source>
        <dbReference type="PROSITE-ProRule" id="PRU00284"/>
    </source>
</evidence>
<keyword evidence="3 9" id="KW-1133">Transmembrane helix</keyword>
<dbReference type="Gene3D" id="6.10.340.10">
    <property type="match status" value="1"/>
</dbReference>
<keyword evidence="8" id="KW-0175">Coiled coil</keyword>
<dbReference type="PANTHER" id="PTHR32089">
    <property type="entry name" value="METHYL-ACCEPTING CHEMOTAXIS PROTEIN MCPB"/>
    <property type="match status" value="1"/>
</dbReference>
<keyword evidence="5 7" id="KW-0807">Transducer</keyword>
<dbReference type="STRING" id="579137.Metvu_0255"/>
<keyword evidence="2 9" id="KW-0812">Transmembrane</keyword>
<organism evidence="12 13">
    <name type="scientific">Methanocaldococcus vulcanius (strain ATCC 700851 / DSM 12094 / M7)</name>
    <name type="common">Methanococcus vulcanius</name>
    <dbReference type="NCBI Taxonomy" id="579137"/>
    <lineage>
        <taxon>Archaea</taxon>
        <taxon>Methanobacteriati</taxon>
        <taxon>Methanobacteriota</taxon>
        <taxon>Methanomada group</taxon>
        <taxon>Methanococci</taxon>
        <taxon>Methanococcales</taxon>
        <taxon>Methanocaldococcaceae</taxon>
        <taxon>Methanocaldococcus</taxon>
    </lineage>
</organism>
<dbReference type="Pfam" id="PF13675">
    <property type="entry name" value="PilJ"/>
    <property type="match status" value="1"/>
</dbReference>
<dbReference type="RefSeq" id="WP_012819666.1">
    <property type="nucleotide sequence ID" value="NC_013407.1"/>
</dbReference>
<gene>
    <name evidence="12" type="ordered locus">Metvu_0255</name>
</gene>
<dbReference type="Pfam" id="PF00672">
    <property type="entry name" value="HAMP"/>
    <property type="match status" value="1"/>
</dbReference>
<feature type="transmembrane region" description="Helical" evidence="9">
    <location>
        <begin position="12"/>
        <end position="31"/>
    </location>
</feature>
<evidence type="ECO:0000256" key="5">
    <source>
        <dbReference type="ARBA" id="ARBA00023224"/>
    </source>
</evidence>
<dbReference type="SUPFAM" id="SSF158472">
    <property type="entry name" value="HAMP domain-like"/>
    <property type="match status" value="1"/>
</dbReference>
<dbReference type="EMBL" id="CP001787">
    <property type="protein sequence ID" value="ACX72122.1"/>
    <property type="molecule type" value="Genomic_DNA"/>
</dbReference>
<keyword evidence="13" id="KW-1185">Reference proteome</keyword>
<protein>
    <submittedName>
        <fullName evidence="12">Methyl-accepting chemotaxis sensory transducer</fullName>
    </submittedName>
</protein>
<dbReference type="SMART" id="SM00283">
    <property type="entry name" value="MA"/>
    <property type="match status" value="1"/>
</dbReference>
<feature type="coiled-coil region" evidence="8">
    <location>
        <begin position="225"/>
        <end position="259"/>
    </location>
</feature>
<evidence type="ECO:0000256" key="3">
    <source>
        <dbReference type="ARBA" id="ARBA00022989"/>
    </source>
</evidence>
<dbReference type="PANTHER" id="PTHR32089:SF112">
    <property type="entry name" value="LYSOZYME-LIKE PROTEIN-RELATED"/>
    <property type="match status" value="1"/>
</dbReference>
<dbReference type="AlphaFoldDB" id="C9REX0"/>
<dbReference type="InterPro" id="IPR004089">
    <property type="entry name" value="MCPsignal_dom"/>
</dbReference>
<dbReference type="GO" id="GO:0007165">
    <property type="term" value="P:signal transduction"/>
    <property type="evidence" value="ECO:0007669"/>
    <property type="project" value="UniProtKB-KW"/>
</dbReference>
<proteinExistence type="inferred from homology"/>